<feature type="transmembrane region" description="Helical" evidence="1">
    <location>
        <begin position="302"/>
        <end position="324"/>
    </location>
</feature>
<feature type="transmembrane region" description="Helical" evidence="1">
    <location>
        <begin position="230"/>
        <end position="253"/>
    </location>
</feature>
<sequence length="393" mass="44194">MLVCLGKLLLRILLKHLSAILFFLMLPVFLLAQDTGSRKKINDTNARRTLHDTIIPGKLTDTGIRKKKNDTGIQKKLNDTSIRKKAADTVQTNQIKKNAATLKDSGTKASVKKIDSVKDSTRVLIIKPNSADSLQRDSLQRDSLKHDSIRLAAIAAAKKDSAPAKKIKLMPGIEKAATNSDEIFYILIFILFFLSLIKAAFPKYFDSIFTLSFQATFRQTQTREQMAQNFFPAFMLNILFALCGGIFITLYAGSEKWSSLPFWELFVYSTGILLLAYSVKYLVISFTGWVFNAKEAATEYRFVVFLVNKLLGILVIPLLFLIAYSSDGIKSIAITIVLCLVVFSLAVRYIVSLARIRKNLSVTAFHFFVYLCAVEIIPLLVIYKVLFQQTSIR</sequence>
<proteinExistence type="predicted"/>
<feature type="transmembrane region" description="Helical" evidence="1">
    <location>
        <begin position="183"/>
        <end position="201"/>
    </location>
</feature>
<keyword evidence="3" id="KW-1185">Reference proteome</keyword>
<keyword evidence="1" id="KW-0812">Transmembrane</keyword>
<dbReference type="Proteomes" id="UP000199031">
    <property type="component" value="Unassembled WGS sequence"/>
</dbReference>
<evidence type="ECO:0000313" key="3">
    <source>
        <dbReference type="Proteomes" id="UP000199031"/>
    </source>
</evidence>
<keyword evidence="1" id="KW-0472">Membrane</keyword>
<feature type="transmembrane region" description="Helical" evidence="1">
    <location>
        <begin position="363"/>
        <end position="387"/>
    </location>
</feature>
<dbReference type="STRING" id="1465490.SAMN05444277_10552"/>
<organism evidence="2 3">
    <name type="scientific">Parafilimonas terrae</name>
    <dbReference type="NCBI Taxonomy" id="1465490"/>
    <lineage>
        <taxon>Bacteria</taxon>
        <taxon>Pseudomonadati</taxon>
        <taxon>Bacteroidota</taxon>
        <taxon>Chitinophagia</taxon>
        <taxon>Chitinophagales</taxon>
        <taxon>Chitinophagaceae</taxon>
        <taxon>Parafilimonas</taxon>
    </lineage>
</organism>
<dbReference type="EMBL" id="FOXQ01000005">
    <property type="protein sequence ID" value="SFQ08159.1"/>
    <property type="molecule type" value="Genomic_DNA"/>
</dbReference>
<protein>
    <recommendedName>
        <fullName evidence="4">DUF4271 domain-containing protein</fullName>
    </recommendedName>
</protein>
<feature type="transmembrane region" description="Helical" evidence="1">
    <location>
        <begin position="331"/>
        <end position="351"/>
    </location>
</feature>
<dbReference type="Pfam" id="PF14093">
    <property type="entry name" value="DUF4271"/>
    <property type="match status" value="1"/>
</dbReference>
<evidence type="ECO:0000313" key="2">
    <source>
        <dbReference type="EMBL" id="SFQ08159.1"/>
    </source>
</evidence>
<name>A0A1I5VL02_9BACT</name>
<keyword evidence="1" id="KW-1133">Transmembrane helix</keyword>
<feature type="transmembrane region" description="Helical" evidence="1">
    <location>
        <begin position="265"/>
        <end position="290"/>
    </location>
</feature>
<gene>
    <name evidence="2" type="ORF">SAMN05444277_10552</name>
</gene>
<dbReference type="InterPro" id="IPR025367">
    <property type="entry name" value="DUF4271"/>
</dbReference>
<accession>A0A1I5VL02</accession>
<reference evidence="2 3" key="1">
    <citation type="submission" date="2016-10" db="EMBL/GenBank/DDBJ databases">
        <authorList>
            <person name="de Groot N.N."/>
        </authorList>
    </citation>
    <scope>NUCLEOTIDE SEQUENCE [LARGE SCALE GENOMIC DNA]</scope>
    <source>
        <strain evidence="2 3">DSM 28286</strain>
    </source>
</reference>
<evidence type="ECO:0008006" key="4">
    <source>
        <dbReference type="Google" id="ProtNLM"/>
    </source>
</evidence>
<dbReference type="AlphaFoldDB" id="A0A1I5VL02"/>
<feature type="transmembrane region" description="Helical" evidence="1">
    <location>
        <begin position="12"/>
        <end position="32"/>
    </location>
</feature>
<evidence type="ECO:0000256" key="1">
    <source>
        <dbReference type="SAM" id="Phobius"/>
    </source>
</evidence>